<name>A0A0U5BKR0_9MICO</name>
<feature type="transmembrane region" description="Helical" evidence="1">
    <location>
        <begin position="83"/>
        <end position="103"/>
    </location>
</feature>
<evidence type="ECO:0000256" key="1">
    <source>
        <dbReference type="SAM" id="Phobius"/>
    </source>
</evidence>
<sequence>MIVVTDAAHDSVNDDRDRSSLAWQRTMAQAALVVLFAAVTSIRVGEPLVTIGAAILAVAAFGLAAVAPSAGRRAAAWPLMRTAATITIIAGLLGAALPVALLVTA</sequence>
<feature type="transmembrane region" description="Helical" evidence="1">
    <location>
        <begin position="26"/>
        <end position="45"/>
    </location>
</feature>
<reference evidence="2 3" key="2">
    <citation type="submission" date="2016-01" db="EMBL/GenBank/DDBJ databases">
        <title>Microcella alkaliphila JAM AC0309 whole genome shotgun sequence.</title>
        <authorList>
            <person name="Kurata A."/>
            <person name="Hirose Y."/>
            <person name="Kishimoto N."/>
            <person name="Kobayashi T."/>
        </authorList>
    </citation>
    <scope>NUCLEOTIDE SEQUENCE [LARGE SCALE GENOMIC DNA]</scope>
    <source>
        <strain evidence="2 3">JAM AC0309</strain>
    </source>
</reference>
<protein>
    <recommendedName>
        <fullName evidence="4">DUF202 domain-containing protein</fullName>
    </recommendedName>
</protein>
<keyword evidence="1" id="KW-1133">Transmembrane helix</keyword>
<dbReference type="KEGG" id="malk:MalAC0309_0289"/>
<keyword evidence="1" id="KW-0812">Transmembrane</keyword>
<accession>A0A0U5BKR0</accession>
<evidence type="ECO:0000313" key="3">
    <source>
        <dbReference type="Proteomes" id="UP000218965"/>
    </source>
</evidence>
<gene>
    <name evidence="2" type="ORF">MalAC0309_0289</name>
</gene>
<dbReference type="RefSeq" id="WP_096420186.1">
    <property type="nucleotide sequence ID" value="NZ_AP017315.1"/>
</dbReference>
<keyword evidence="1" id="KW-0472">Membrane</keyword>
<evidence type="ECO:0000313" key="2">
    <source>
        <dbReference type="EMBL" id="BAU31164.1"/>
    </source>
</evidence>
<dbReference type="Proteomes" id="UP000218965">
    <property type="component" value="Chromosome"/>
</dbReference>
<dbReference type="EMBL" id="AP017315">
    <property type="protein sequence ID" value="BAU31164.1"/>
    <property type="molecule type" value="Genomic_DNA"/>
</dbReference>
<feature type="transmembrane region" description="Helical" evidence="1">
    <location>
        <begin position="51"/>
        <end position="71"/>
    </location>
</feature>
<organism evidence="2 3">
    <name type="scientific">Microcella alkaliphila</name>
    <dbReference type="NCBI Taxonomy" id="279828"/>
    <lineage>
        <taxon>Bacteria</taxon>
        <taxon>Bacillati</taxon>
        <taxon>Actinomycetota</taxon>
        <taxon>Actinomycetes</taxon>
        <taxon>Micrococcales</taxon>
        <taxon>Microbacteriaceae</taxon>
        <taxon>Microcella</taxon>
    </lineage>
</organism>
<reference evidence="3" key="1">
    <citation type="submission" date="2015-12" db="EMBL/GenBank/DDBJ databases">
        <authorList>
            <person name="Shamseldin A."/>
            <person name="Moawad H."/>
            <person name="Abd El-Rahim W.M."/>
            <person name="Sadowsky M.J."/>
        </authorList>
    </citation>
    <scope>NUCLEOTIDE SEQUENCE [LARGE SCALE GENOMIC DNA]</scope>
    <source>
        <strain evidence="3">JAM AC0309</strain>
    </source>
</reference>
<evidence type="ECO:0008006" key="4">
    <source>
        <dbReference type="Google" id="ProtNLM"/>
    </source>
</evidence>
<proteinExistence type="predicted"/>
<dbReference type="AlphaFoldDB" id="A0A0U5BKR0"/>